<sequence length="76" mass="8579">MKDLIYLTIEDFKRMNKKQQYVIVIGFVIFLSLLAIAGYASVKLNAYVSGTIILIAFLFILAVIGYVFDKLANNNN</sequence>
<feature type="transmembrane region" description="Helical" evidence="1">
    <location>
        <begin position="46"/>
        <end position="68"/>
    </location>
</feature>
<evidence type="ECO:0000313" key="3">
    <source>
        <dbReference type="Proteomes" id="UP000823613"/>
    </source>
</evidence>
<dbReference type="AlphaFoldDB" id="A0A9D9DKB1"/>
<reference evidence="2" key="2">
    <citation type="journal article" date="2021" name="PeerJ">
        <title>Extensive microbial diversity within the chicken gut microbiome revealed by metagenomics and culture.</title>
        <authorList>
            <person name="Gilroy R."/>
            <person name="Ravi A."/>
            <person name="Getino M."/>
            <person name="Pursley I."/>
            <person name="Horton D.L."/>
            <person name="Alikhan N.F."/>
            <person name="Baker D."/>
            <person name="Gharbi K."/>
            <person name="Hall N."/>
            <person name="Watson M."/>
            <person name="Adriaenssens E.M."/>
            <person name="Foster-Nyarko E."/>
            <person name="Jarju S."/>
            <person name="Secka A."/>
            <person name="Antonio M."/>
            <person name="Oren A."/>
            <person name="Chaudhuri R.R."/>
            <person name="La Ragione R."/>
            <person name="Hildebrand F."/>
            <person name="Pallen M.J."/>
        </authorList>
    </citation>
    <scope>NUCLEOTIDE SEQUENCE</scope>
    <source>
        <strain evidence="2">11159</strain>
    </source>
</reference>
<comment type="caution">
    <text evidence="2">The sequence shown here is derived from an EMBL/GenBank/DDBJ whole genome shotgun (WGS) entry which is preliminary data.</text>
</comment>
<evidence type="ECO:0000256" key="1">
    <source>
        <dbReference type="SAM" id="Phobius"/>
    </source>
</evidence>
<evidence type="ECO:0000313" key="2">
    <source>
        <dbReference type="EMBL" id="MBO8428295.1"/>
    </source>
</evidence>
<organism evidence="2 3">
    <name type="scientific">Candidatus Onthovivens merdipullorum</name>
    <dbReference type="NCBI Taxonomy" id="2840889"/>
    <lineage>
        <taxon>Bacteria</taxon>
        <taxon>Bacillati</taxon>
        <taxon>Bacillota</taxon>
        <taxon>Bacilli</taxon>
        <taxon>Bacillales</taxon>
        <taxon>Candidatus Onthovivens</taxon>
    </lineage>
</organism>
<feature type="transmembrane region" description="Helical" evidence="1">
    <location>
        <begin position="21"/>
        <end position="40"/>
    </location>
</feature>
<reference evidence="2" key="1">
    <citation type="submission" date="2020-10" db="EMBL/GenBank/DDBJ databases">
        <authorList>
            <person name="Gilroy R."/>
        </authorList>
    </citation>
    <scope>NUCLEOTIDE SEQUENCE</scope>
    <source>
        <strain evidence="2">11159</strain>
    </source>
</reference>
<keyword evidence="1" id="KW-0812">Transmembrane</keyword>
<name>A0A9D9DKB1_9BACL</name>
<dbReference type="Proteomes" id="UP000823613">
    <property type="component" value="Unassembled WGS sequence"/>
</dbReference>
<gene>
    <name evidence="2" type="ORF">IAC58_07120</name>
</gene>
<dbReference type="EMBL" id="JADIMY010000137">
    <property type="protein sequence ID" value="MBO8428295.1"/>
    <property type="molecule type" value="Genomic_DNA"/>
</dbReference>
<keyword evidence="1" id="KW-0472">Membrane</keyword>
<protein>
    <submittedName>
        <fullName evidence="2">Uncharacterized protein</fullName>
    </submittedName>
</protein>
<keyword evidence="1" id="KW-1133">Transmembrane helix</keyword>
<accession>A0A9D9DKB1</accession>
<proteinExistence type="predicted"/>